<reference evidence="7 8" key="1">
    <citation type="submission" date="2014-02" db="EMBL/GenBank/DDBJ databases">
        <title>The small core and large imbalanced accessory genome model reveals a collaborative survival strategy of Sorangium cellulosum strains in nature.</title>
        <authorList>
            <person name="Han K."/>
            <person name="Peng R."/>
            <person name="Blom J."/>
            <person name="Li Y.-Z."/>
        </authorList>
    </citation>
    <scope>NUCLEOTIDE SEQUENCE [LARGE SCALE GENOMIC DNA]</scope>
    <source>
        <strain evidence="7 8">So0007-03</strain>
    </source>
</reference>
<dbReference type="Gene3D" id="4.10.220.110">
    <property type="match status" value="1"/>
</dbReference>
<dbReference type="GO" id="GO:0005576">
    <property type="term" value="C:extracellular region"/>
    <property type="evidence" value="ECO:0007669"/>
    <property type="project" value="UniProtKB-SubCell"/>
</dbReference>
<comment type="subcellular location">
    <subcellularLocation>
        <location evidence="1">Secreted</location>
    </subcellularLocation>
</comment>
<dbReference type="Proteomes" id="UP000075502">
    <property type="component" value="Unassembled WGS sequence"/>
</dbReference>
<evidence type="ECO:0000256" key="3">
    <source>
        <dbReference type="ARBA" id="ARBA00022525"/>
    </source>
</evidence>
<evidence type="ECO:0000256" key="4">
    <source>
        <dbReference type="SAM" id="MobiDB-lite"/>
    </source>
</evidence>
<dbReference type="SUPFAM" id="SSF69279">
    <property type="entry name" value="Phage tail proteins"/>
    <property type="match status" value="2"/>
</dbReference>
<feature type="region of interest" description="Disordered" evidence="4">
    <location>
        <begin position="470"/>
        <end position="493"/>
    </location>
</feature>
<dbReference type="SUPFAM" id="SSF69349">
    <property type="entry name" value="Phage fibre proteins"/>
    <property type="match status" value="1"/>
</dbReference>
<dbReference type="InterPro" id="IPR037026">
    <property type="entry name" value="Vgr_OB-fold_dom_sf"/>
</dbReference>
<dbReference type="InterPro" id="IPR006531">
    <property type="entry name" value="Gp5/Vgr_OB"/>
</dbReference>
<dbReference type="Pfam" id="PF22178">
    <property type="entry name" value="Gp5_trimer_C"/>
    <property type="match status" value="1"/>
</dbReference>
<proteinExistence type="inferred from homology"/>
<dbReference type="NCBIfam" id="TIGR01646">
    <property type="entry name" value="vgr_GE"/>
    <property type="match status" value="1"/>
</dbReference>
<evidence type="ECO:0000259" key="5">
    <source>
        <dbReference type="Pfam" id="PF04717"/>
    </source>
</evidence>
<dbReference type="Gene3D" id="2.30.110.50">
    <property type="match status" value="1"/>
</dbReference>
<evidence type="ECO:0000313" key="7">
    <source>
        <dbReference type="EMBL" id="KYG02795.1"/>
    </source>
</evidence>
<feature type="domain" description="Gp5/Type VI secretion system Vgr C-terminal trimerisation" evidence="6">
    <location>
        <begin position="481"/>
        <end position="590"/>
    </location>
</feature>
<dbReference type="AlphaFoldDB" id="A0A150TDL9"/>
<dbReference type="Pfam" id="PF05954">
    <property type="entry name" value="Phage_GPD"/>
    <property type="match status" value="1"/>
</dbReference>
<dbReference type="PANTHER" id="PTHR32305:SF15">
    <property type="entry name" value="PROTEIN RHSA-RELATED"/>
    <property type="match status" value="1"/>
</dbReference>
<dbReference type="EMBL" id="JEME01002928">
    <property type="protein sequence ID" value="KYG02795.1"/>
    <property type="molecule type" value="Genomic_DNA"/>
</dbReference>
<evidence type="ECO:0000256" key="2">
    <source>
        <dbReference type="ARBA" id="ARBA00005558"/>
    </source>
</evidence>
<protein>
    <submittedName>
        <fullName evidence="7">Uncharacterized protein</fullName>
    </submittedName>
</protein>
<feature type="domain" description="Gp5/Type VI secretion system Vgr protein OB-fold" evidence="5">
    <location>
        <begin position="395"/>
        <end position="464"/>
    </location>
</feature>
<accession>A0A150TDL9</accession>
<dbReference type="SUPFAM" id="SSF69255">
    <property type="entry name" value="gp5 N-terminal domain-like"/>
    <property type="match status" value="1"/>
</dbReference>
<keyword evidence="3" id="KW-0964">Secreted</keyword>
<comment type="similarity">
    <text evidence="2">Belongs to the VgrG protein family.</text>
</comment>
<dbReference type="Gene3D" id="2.40.50.230">
    <property type="entry name" value="Gp5 N-terminal domain"/>
    <property type="match status" value="1"/>
</dbReference>
<dbReference type="Gene3D" id="3.55.50.10">
    <property type="entry name" value="Baseplate protein-like domains"/>
    <property type="match status" value="1"/>
</dbReference>
<gene>
    <name evidence="7" type="ORF">BE21_54320</name>
</gene>
<dbReference type="InterPro" id="IPR054030">
    <property type="entry name" value="Gp5_Vgr_C"/>
</dbReference>
<evidence type="ECO:0000313" key="8">
    <source>
        <dbReference type="Proteomes" id="UP000075502"/>
    </source>
</evidence>
<organism evidence="7 8">
    <name type="scientific">Sorangium cellulosum</name>
    <name type="common">Polyangium cellulosum</name>
    <dbReference type="NCBI Taxonomy" id="56"/>
    <lineage>
        <taxon>Bacteria</taxon>
        <taxon>Pseudomonadati</taxon>
        <taxon>Myxococcota</taxon>
        <taxon>Polyangia</taxon>
        <taxon>Polyangiales</taxon>
        <taxon>Polyangiaceae</taxon>
        <taxon>Sorangium</taxon>
    </lineage>
</organism>
<name>A0A150TDL9_SORCE</name>
<dbReference type="Pfam" id="PF04717">
    <property type="entry name" value="Phage_base_V"/>
    <property type="match status" value="1"/>
</dbReference>
<dbReference type="InterPro" id="IPR006533">
    <property type="entry name" value="T6SS_Vgr_RhsGE"/>
</dbReference>
<evidence type="ECO:0000259" key="6">
    <source>
        <dbReference type="Pfam" id="PF22178"/>
    </source>
</evidence>
<dbReference type="InterPro" id="IPR017847">
    <property type="entry name" value="T6SS_RhsGE_Vgr_subset"/>
</dbReference>
<evidence type="ECO:0000256" key="1">
    <source>
        <dbReference type="ARBA" id="ARBA00004613"/>
    </source>
</evidence>
<dbReference type="PANTHER" id="PTHR32305">
    <property type="match status" value="1"/>
</dbReference>
<comment type="caution">
    <text evidence="7">The sequence shown here is derived from an EMBL/GenBank/DDBJ whole genome shotgun (WGS) entry which is preliminary data.</text>
</comment>
<dbReference type="NCBIfam" id="TIGR03361">
    <property type="entry name" value="VI_Rhs_Vgr"/>
    <property type="match status" value="1"/>
</dbReference>
<dbReference type="InterPro" id="IPR050708">
    <property type="entry name" value="T6SS_VgrG/RHS"/>
</dbReference>
<sequence>MADAARSVGESIFELSTERYAAQELVVISFRGREQVSRPFSFEILAAGVGVDASTVERDLLGQPAHLHIAGAPGRRVHGIVRRVEAEGTSGGGEGRHRYRIWLSPRLWLLGQGRNSRIFQDMTVQQIVDRILDEHNVARRWHLLGAYAPRGYCVQHQESDLRFVQRLLAEEGIFYGFEHPEDERHRETVVFADSATACRPIEGEPALDFHDSGGMVEREQDVRRFRLQHRVRPGSTLLKEFDFLRPSHDVRGAAEHPAREGAFDLRRLRVYDHHGEFEGVDTDAGAARRHLEQHRVDVAVGSGESRCRRLLPGRWFALQGGALPDHDGRYTVVRLEHEGHHPERTQDRTVTPEVYRNRFHCIPAEVPPRPRRPRRRVQQVLETATVVGPAGHEIHTDQHGRIKVQFHWDREGRRDERSSCWIRCMQAWAGTGWGFQFIPRVGMEVMVAFLLGDTDRPMVLGSVYNAEHPPPFPLPREKTRSGIRTQSSRGGDGFNELSFEDRAGHELVYVHAQKDLDTVARNDHTARVGQHLTEQVGANRFSVVGGNQLDAITGNLTRTVGGDVQTTTDGSRVDRVQADLRTAVEGRAEYRVGQEVQSEIGGEHRHEAASDVVLRVKGSLVTVVGKAEAPRSHALHVEGRSELASTGETVIRADEAVTIACGESYIRIAPETIEVCATKVVLRGKGGEITLADDSVKLRAKSLVGAKSDDKVALFGSGSHVVLAADAKIDGAQVQLKAPDSSWGDEEAREGEETTIELVDGEGRPIPNERFRIYLEDGSEVSGVLDDQGKATVRLSGDGEVMFPELGRVEEA</sequence>